<dbReference type="SMART" id="SM00388">
    <property type="entry name" value="HisKA"/>
    <property type="match status" value="1"/>
</dbReference>
<gene>
    <name evidence="10" type="ORF">AWB64_04263</name>
</gene>
<dbReference type="RefSeq" id="WP_060857345.1">
    <property type="nucleotide sequence ID" value="NZ_FCOC02000014.1"/>
</dbReference>
<feature type="domain" description="Histidine kinase" evidence="8">
    <location>
        <begin position="224"/>
        <end position="440"/>
    </location>
</feature>
<keyword evidence="4" id="KW-0808">Transferase</keyword>
<evidence type="ECO:0000259" key="8">
    <source>
        <dbReference type="PROSITE" id="PS50109"/>
    </source>
</evidence>
<dbReference type="PROSITE" id="PS50109">
    <property type="entry name" value="HIS_KIN"/>
    <property type="match status" value="1"/>
</dbReference>
<sequence>MQNDSMRREIEKDLAKVLYAQDPIAFVTHWLSIAALSAVYFRAIPQQGLFTAWIVFYSIANCGGIALWACNRYWPRVFGPRQWINLHALRSVVLYSAPGLSIWFAFHSQQADLPILHTVLLVTLAAGVFMSSGFDLCNFSSAIPLLLMPAIVLNFSSPTRDRIVIGVVLVAFFIAMNVYAARYRKLFRRVVEARVNQQVLAESLAIQQRVTEEASRARTRFFAAASHDLRQPLHAIGLLAESLKDTLASVTLRSETADSIIANVESLNGLFNQVLDLARLESGVTQVIPLHFRLSEIFARIDNQYRPLAAAKGLALRIAPTDAVAFTDPVLLERVLGNLISNAVRYTARGAIWMGYRSSGGQATGRIEVRDSGIGIAPEEQELVFEEFYQARLPDGKPREGHGLGLPTVRRLANLLGGDVTLRSAPGRGTTVCVPVKRGDAALITARLSDAASAGPTAAGRRILCIDDDPAILAALERLLGRWGCIVRSVRDERAAVQAVEEDFVPDALLCDYQLGNHRTGAQAVRAVRQALWERGDGDIVTLMITGDMASSELSTLAAQGIPVLHKPVTPARLRRTLDALWQQSERNAELERHPPAS</sequence>
<protein>
    <recommendedName>
        <fullName evidence="2">histidine kinase</fullName>
        <ecNumber evidence="2">2.7.13.3</ecNumber>
    </recommendedName>
</protein>
<dbReference type="Gene3D" id="3.30.565.10">
    <property type="entry name" value="Histidine kinase-like ATPase, C-terminal domain"/>
    <property type="match status" value="1"/>
</dbReference>
<feature type="transmembrane region" description="Helical" evidence="7">
    <location>
        <begin position="50"/>
        <end position="71"/>
    </location>
</feature>
<dbReference type="AlphaFoldDB" id="A0A158H8Y4"/>
<evidence type="ECO:0000256" key="2">
    <source>
        <dbReference type="ARBA" id="ARBA00012438"/>
    </source>
</evidence>
<dbReference type="GO" id="GO:0005886">
    <property type="term" value="C:plasma membrane"/>
    <property type="evidence" value="ECO:0007669"/>
    <property type="project" value="TreeGrafter"/>
</dbReference>
<dbReference type="PROSITE" id="PS50110">
    <property type="entry name" value="RESPONSE_REGULATORY"/>
    <property type="match status" value="1"/>
</dbReference>
<dbReference type="OrthoDB" id="6114847at2"/>
<dbReference type="Gene3D" id="3.40.50.2300">
    <property type="match status" value="1"/>
</dbReference>
<dbReference type="Pfam" id="PF00512">
    <property type="entry name" value="HisKA"/>
    <property type="match status" value="1"/>
</dbReference>
<dbReference type="InterPro" id="IPR003661">
    <property type="entry name" value="HisK_dim/P_dom"/>
</dbReference>
<dbReference type="SMART" id="SM00387">
    <property type="entry name" value="HATPase_c"/>
    <property type="match status" value="1"/>
</dbReference>
<dbReference type="SUPFAM" id="SSF47384">
    <property type="entry name" value="Homodimeric domain of signal transducing histidine kinase"/>
    <property type="match status" value="1"/>
</dbReference>
<reference evidence="10 11" key="1">
    <citation type="submission" date="2016-01" db="EMBL/GenBank/DDBJ databases">
        <authorList>
            <person name="Oliw E.H."/>
        </authorList>
    </citation>
    <scope>NUCLEOTIDE SEQUENCE [LARGE SCALE GENOMIC DNA]</scope>
    <source>
        <strain evidence="10">LMG 22029</strain>
    </source>
</reference>
<dbReference type="CDD" id="cd00082">
    <property type="entry name" value="HisKA"/>
    <property type="match status" value="1"/>
</dbReference>
<keyword evidence="7" id="KW-1133">Transmembrane helix</keyword>
<dbReference type="Proteomes" id="UP000054893">
    <property type="component" value="Unassembled WGS sequence"/>
</dbReference>
<accession>A0A158H8Y4</accession>
<evidence type="ECO:0000256" key="4">
    <source>
        <dbReference type="ARBA" id="ARBA00022679"/>
    </source>
</evidence>
<dbReference type="InterPro" id="IPR004358">
    <property type="entry name" value="Sig_transdc_His_kin-like_C"/>
</dbReference>
<feature type="transmembrane region" description="Helical" evidence="7">
    <location>
        <begin position="24"/>
        <end position="44"/>
    </location>
</feature>
<dbReference type="InterPro" id="IPR001789">
    <property type="entry name" value="Sig_transdc_resp-reg_receiver"/>
</dbReference>
<dbReference type="EC" id="2.7.13.3" evidence="2"/>
<evidence type="ECO:0000256" key="1">
    <source>
        <dbReference type="ARBA" id="ARBA00000085"/>
    </source>
</evidence>
<feature type="transmembrane region" description="Helical" evidence="7">
    <location>
        <begin position="83"/>
        <end position="105"/>
    </location>
</feature>
<dbReference type="PRINTS" id="PR00344">
    <property type="entry name" value="BCTRLSENSOR"/>
</dbReference>
<name>A0A158H8Y4_CABSO</name>
<dbReference type="PANTHER" id="PTHR43047:SF9">
    <property type="entry name" value="HISTIDINE KINASE"/>
    <property type="match status" value="1"/>
</dbReference>
<dbReference type="Pfam" id="PF02518">
    <property type="entry name" value="HATPase_c"/>
    <property type="match status" value="1"/>
</dbReference>
<evidence type="ECO:0000313" key="10">
    <source>
        <dbReference type="EMBL" id="SAL40200.1"/>
    </source>
</evidence>
<feature type="transmembrane region" description="Helical" evidence="7">
    <location>
        <begin position="163"/>
        <end position="180"/>
    </location>
</feature>
<dbReference type="InterPro" id="IPR005467">
    <property type="entry name" value="His_kinase_dom"/>
</dbReference>
<dbReference type="PANTHER" id="PTHR43047">
    <property type="entry name" value="TWO-COMPONENT HISTIDINE PROTEIN KINASE"/>
    <property type="match status" value="1"/>
</dbReference>
<evidence type="ECO:0000313" key="11">
    <source>
        <dbReference type="Proteomes" id="UP000054893"/>
    </source>
</evidence>
<feature type="domain" description="Response regulatory" evidence="9">
    <location>
        <begin position="462"/>
        <end position="582"/>
    </location>
</feature>
<dbReference type="SMART" id="SM00448">
    <property type="entry name" value="REC"/>
    <property type="match status" value="1"/>
</dbReference>
<keyword evidence="7" id="KW-0812">Transmembrane</keyword>
<dbReference type="InterPro" id="IPR003594">
    <property type="entry name" value="HATPase_dom"/>
</dbReference>
<evidence type="ECO:0000256" key="7">
    <source>
        <dbReference type="SAM" id="Phobius"/>
    </source>
</evidence>
<proteinExistence type="predicted"/>
<dbReference type="SUPFAM" id="SSF52172">
    <property type="entry name" value="CheY-like"/>
    <property type="match status" value="1"/>
</dbReference>
<dbReference type="GO" id="GO:0009927">
    <property type="term" value="F:histidine phosphotransfer kinase activity"/>
    <property type="evidence" value="ECO:0007669"/>
    <property type="project" value="TreeGrafter"/>
</dbReference>
<comment type="catalytic activity">
    <reaction evidence="1">
        <text>ATP + protein L-histidine = ADP + protein N-phospho-L-histidine.</text>
        <dbReference type="EC" id="2.7.13.3"/>
    </reaction>
</comment>
<keyword evidence="5 10" id="KW-0418">Kinase</keyword>
<evidence type="ECO:0000256" key="6">
    <source>
        <dbReference type="PROSITE-ProRule" id="PRU00169"/>
    </source>
</evidence>
<feature type="modified residue" description="4-aspartylphosphate" evidence="6">
    <location>
        <position position="512"/>
    </location>
</feature>
<keyword evidence="3 6" id="KW-0597">Phosphoprotein</keyword>
<dbReference type="GO" id="GO:0000155">
    <property type="term" value="F:phosphorelay sensor kinase activity"/>
    <property type="evidence" value="ECO:0007669"/>
    <property type="project" value="InterPro"/>
</dbReference>
<evidence type="ECO:0000256" key="3">
    <source>
        <dbReference type="ARBA" id="ARBA00022553"/>
    </source>
</evidence>
<dbReference type="InterPro" id="IPR036890">
    <property type="entry name" value="HATPase_C_sf"/>
</dbReference>
<evidence type="ECO:0000259" key="9">
    <source>
        <dbReference type="PROSITE" id="PS50110"/>
    </source>
</evidence>
<dbReference type="SUPFAM" id="SSF55874">
    <property type="entry name" value="ATPase domain of HSP90 chaperone/DNA topoisomerase II/histidine kinase"/>
    <property type="match status" value="1"/>
</dbReference>
<dbReference type="InterPro" id="IPR011006">
    <property type="entry name" value="CheY-like_superfamily"/>
</dbReference>
<dbReference type="InterPro" id="IPR036097">
    <property type="entry name" value="HisK_dim/P_sf"/>
</dbReference>
<evidence type="ECO:0000256" key="5">
    <source>
        <dbReference type="ARBA" id="ARBA00022777"/>
    </source>
</evidence>
<dbReference type="Pfam" id="PF00072">
    <property type="entry name" value="Response_reg"/>
    <property type="match status" value="1"/>
</dbReference>
<organism evidence="10 11">
    <name type="scientific">Caballeronia sordidicola</name>
    <name type="common">Burkholderia sordidicola</name>
    <dbReference type="NCBI Taxonomy" id="196367"/>
    <lineage>
        <taxon>Bacteria</taxon>
        <taxon>Pseudomonadati</taxon>
        <taxon>Pseudomonadota</taxon>
        <taxon>Betaproteobacteria</taxon>
        <taxon>Burkholderiales</taxon>
        <taxon>Burkholderiaceae</taxon>
        <taxon>Caballeronia</taxon>
    </lineage>
</organism>
<keyword evidence="7" id="KW-0472">Membrane</keyword>
<dbReference type="Gene3D" id="1.10.287.130">
    <property type="match status" value="1"/>
</dbReference>
<dbReference type="EMBL" id="FCOC02000014">
    <property type="protein sequence ID" value="SAL40200.1"/>
    <property type="molecule type" value="Genomic_DNA"/>
</dbReference>